<evidence type="ECO:0008006" key="5">
    <source>
        <dbReference type="Google" id="ProtNLM"/>
    </source>
</evidence>
<dbReference type="SUPFAM" id="SSF46626">
    <property type="entry name" value="Cytochrome c"/>
    <property type="match status" value="1"/>
</dbReference>
<feature type="signal peptide" evidence="2">
    <location>
        <begin position="1"/>
        <end position="24"/>
    </location>
</feature>
<sequence>MKSPVLKALLIPLGALAIAAPLFALTIRPDANPASHSGGTSTTAAPGSGTSGAVMTASQNGQATTMPATTVAQYVDQRRGVIDQVARTPYTTDANYAIGTIPQDTPPLIPGQDVELVQTNCSVCHATTFISSQPPLPGSTWHDEVYKMKEKYGATFISDETAGKIIAYLSAHYTPETRITEPTQAAEQP</sequence>
<dbReference type="Proteomes" id="UP000619376">
    <property type="component" value="Unassembled WGS sequence"/>
</dbReference>
<evidence type="ECO:0000256" key="2">
    <source>
        <dbReference type="SAM" id="SignalP"/>
    </source>
</evidence>
<organism evidence="3 4">
    <name type="scientific">Deinococcus metalli</name>
    <dbReference type="NCBI Taxonomy" id="1141878"/>
    <lineage>
        <taxon>Bacteria</taxon>
        <taxon>Thermotogati</taxon>
        <taxon>Deinococcota</taxon>
        <taxon>Deinococci</taxon>
        <taxon>Deinococcales</taxon>
        <taxon>Deinococcaceae</taxon>
        <taxon>Deinococcus</taxon>
    </lineage>
</organism>
<gene>
    <name evidence="3" type="ORF">GCM10017781_44500</name>
</gene>
<comment type="caution">
    <text evidence="3">The sequence shown here is derived from an EMBL/GenBank/DDBJ whole genome shotgun (WGS) entry which is preliminary data.</text>
</comment>
<feature type="chain" id="PRO_5045944717" description="Cytochrome c" evidence="2">
    <location>
        <begin position="25"/>
        <end position="189"/>
    </location>
</feature>
<protein>
    <recommendedName>
        <fullName evidence="5">Cytochrome c</fullName>
    </recommendedName>
</protein>
<proteinExistence type="predicted"/>
<dbReference type="InterPro" id="IPR036909">
    <property type="entry name" value="Cyt_c-like_dom_sf"/>
</dbReference>
<keyword evidence="4" id="KW-1185">Reference proteome</keyword>
<keyword evidence="2" id="KW-0732">Signal</keyword>
<reference evidence="4" key="1">
    <citation type="journal article" date="2019" name="Int. J. Syst. Evol. Microbiol.">
        <title>The Global Catalogue of Microorganisms (GCM) 10K type strain sequencing project: providing services to taxonomists for standard genome sequencing and annotation.</title>
        <authorList>
            <consortium name="The Broad Institute Genomics Platform"/>
            <consortium name="The Broad Institute Genome Sequencing Center for Infectious Disease"/>
            <person name="Wu L."/>
            <person name="Ma J."/>
        </authorList>
    </citation>
    <scope>NUCLEOTIDE SEQUENCE [LARGE SCALE GENOMIC DNA]</scope>
    <source>
        <strain evidence="4">CGMCC 1.18437</strain>
    </source>
</reference>
<dbReference type="Gene3D" id="1.10.760.10">
    <property type="entry name" value="Cytochrome c-like domain"/>
    <property type="match status" value="1"/>
</dbReference>
<feature type="compositionally biased region" description="Low complexity" evidence="1">
    <location>
        <begin position="34"/>
        <end position="53"/>
    </location>
</feature>
<name>A0ABQ3K0Q5_9DEIO</name>
<feature type="region of interest" description="Disordered" evidence="1">
    <location>
        <begin position="32"/>
        <end position="61"/>
    </location>
</feature>
<evidence type="ECO:0000256" key="1">
    <source>
        <dbReference type="SAM" id="MobiDB-lite"/>
    </source>
</evidence>
<evidence type="ECO:0000313" key="3">
    <source>
        <dbReference type="EMBL" id="GHF63635.1"/>
    </source>
</evidence>
<accession>A0ABQ3K0Q5</accession>
<dbReference type="EMBL" id="BNAJ01000018">
    <property type="protein sequence ID" value="GHF63635.1"/>
    <property type="molecule type" value="Genomic_DNA"/>
</dbReference>
<evidence type="ECO:0000313" key="4">
    <source>
        <dbReference type="Proteomes" id="UP000619376"/>
    </source>
</evidence>